<evidence type="ECO:0000259" key="2">
    <source>
        <dbReference type="PROSITE" id="PS50835"/>
    </source>
</evidence>
<evidence type="ECO:0000313" key="4">
    <source>
        <dbReference type="Proteomes" id="UP000075880"/>
    </source>
</evidence>
<dbReference type="InterPro" id="IPR007110">
    <property type="entry name" value="Ig-like_dom"/>
</dbReference>
<proteinExistence type="predicted"/>
<dbReference type="CDD" id="cd00096">
    <property type="entry name" value="Ig"/>
    <property type="match status" value="1"/>
</dbReference>
<evidence type="ECO:0000313" key="3">
    <source>
        <dbReference type="EnsemblMetazoa" id="ENSAATROPP008828"/>
    </source>
</evidence>
<dbReference type="FunFam" id="2.60.40.10:FF:000129">
    <property type="entry name" value="CLUMA_CG018772, isoform A"/>
    <property type="match status" value="1"/>
</dbReference>
<feature type="domain" description="Ig-like" evidence="2">
    <location>
        <begin position="116"/>
        <end position="204"/>
    </location>
</feature>
<feature type="compositionally biased region" description="Basic and acidic residues" evidence="1">
    <location>
        <begin position="64"/>
        <end position="80"/>
    </location>
</feature>
<dbReference type="GO" id="GO:0050808">
    <property type="term" value="P:synapse organization"/>
    <property type="evidence" value="ECO:0007669"/>
    <property type="project" value="TreeGrafter"/>
</dbReference>
<dbReference type="Pfam" id="PF07686">
    <property type="entry name" value="V-set"/>
    <property type="match status" value="1"/>
</dbReference>
<dbReference type="PROSITE" id="PS50835">
    <property type="entry name" value="IG_LIKE"/>
    <property type="match status" value="2"/>
</dbReference>
<dbReference type="InterPro" id="IPR003599">
    <property type="entry name" value="Ig_sub"/>
</dbReference>
<reference evidence="3" key="1">
    <citation type="submission" date="2024-04" db="UniProtKB">
        <authorList>
            <consortium name="EnsemblMetazoa"/>
        </authorList>
    </citation>
    <scope>IDENTIFICATION</scope>
    <source>
        <strain evidence="3">EBRO</strain>
    </source>
</reference>
<evidence type="ECO:0000256" key="1">
    <source>
        <dbReference type="SAM" id="MobiDB-lite"/>
    </source>
</evidence>
<keyword evidence="4" id="KW-1185">Reference proteome</keyword>
<dbReference type="PANTHER" id="PTHR23279">
    <property type="entry name" value="DEFECTIVE PROBOSCIS EXTENSION RESPONSE DPR -RELATED"/>
    <property type="match status" value="1"/>
</dbReference>
<dbReference type="InterPro" id="IPR036179">
    <property type="entry name" value="Ig-like_dom_sf"/>
</dbReference>
<organism evidence="3 4">
    <name type="scientific">Anopheles atroparvus</name>
    <name type="common">European mosquito</name>
    <dbReference type="NCBI Taxonomy" id="41427"/>
    <lineage>
        <taxon>Eukaryota</taxon>
        <taxon>Metazoa</taxon>
        <taxon>Ecdysozoa</taxon>
        <taxon>Arthropoda</taxon>
        <taxon>Hexapoda</taxon>
        <taxon>Insecta</taxon>
        <taxon>Pterygota</taxon>
        <taxon>Neoptera</taxon>
        <taxon>Endopterygota</taxon>
        <taxon>Diptera</taxon>
        <taxon>Nematocera</taxon>
        <taxon>Culicoidea</taxon>
        <taxon>Culicidae</taxon>
        <taxon>Anophelinae</taxon>
        <taxon>Anopheles</taxon>
    </lineage>
</organism>
<feature type="region of interest" description="Disordered" evidence="1">
    <location>
        <begin position="64"/>
        <end position="97"/>
    </location>
</feature>
<sequence length="399" mass="44703">MINAVYPLRISTNLNCLFRTWIIVLYFLQGCPQLNTGMASLMDRSDMILRTAFFLLSPHTPDKSAKGGDANALEKQHHVTGENGPESGENGAAPGSFNYFDHGSDSEELLKYYKMPMQFGTENYTTVTSQIGSTAHVPCRIHHIGEGVVSWIRRKDYHLLTVGLTTYSSDERFSATHLQNSEDWTLQIKFVQDRDAGLYECQVSTHPPTSIFLELKVVAARAEIVGPQVKYLTPDSTLKLICRVVQSTEASAFIFWYHNNRMINYDLDRGINVSTEADFHYSELTINQASKEHSGNYTCVPSNSQPASVVVHIFKGDNPAAMYHEHRSSATIPYRDRSAMAWFLAPLLVLLLRCWQVTHVGHRDHRLRPGAHTKPPVYTGSIASTLRPCVGLGTRTTPV</sequence>
<dbReference type="InterPro" id="IPR003598">
    <property type="entry name" value="Ig_sub2"/>
</dbReference>
<dbReference type="PANTHER" id="PTHR23279:SF37">
    <property type="entry name" value="DEFECTIVE PROBOSCIS EXTENSION RESPONSE 13, ISOFORM B"/>
    <property type="match status" value="1"/>
</dbReference>
<feature type="domain" description="Ig-like" evidence="2">
    <location>
        <begin position="207"/>
        <end position="310"/>
    </location>
</feature>
<dbReference type="FunFam" id="2.60.40.10:FF:001320">
    <property type="entry name" value="Putative Defective proboscis extension response"/>
    <property type="match status" value="1"/>
</dbReference>
<dbReference type="Gene3D" id="2.60.40.10">
    <property type="entry name" value="Immunoglobulins"/>
    <property type="match status" value="2"/>
</dbReference>
<dbReference type="InterPro" id="IPR037448">
    <property type="entry name" value="Zig-8"/>
</dbReference>
<dbReference type="SMART" id="SM00408">
    <property type="entry name" value="IGc2"/>
    <property type="match status" value="2"/>
</dbReference>
<dbReference type="SUPFAM" id="SSF48726">
    <property type="entry name" value="Immunoglobulin"/>
    <property type="match status" value="2"/>
</dbReference>
<dbReference type="EnsemblMetazoa" id="ENSAATROPT009759">
    <property type="protein sequence ID" value="ENSAATROPP008828"/>
    <property type="gene ID" value="ENSAATROPG007958"/>
</dbReference>
<dbReference type="InterPro" id="IPR013106">
    <property type="entry name" value="Ig_V-set"/>
</dbReference>
<dbReference type="Pfam" id="PF13927">
    <property type="entry name" value="Ig_3"/>
    <property type="match status" value="1"/>
</dbReference>
<dbReference type="SMART" id="SM00406">
    <property type="entry name" value="IGv"/>
    <property type="match status" value="1"/>
</dbReference>
<dbReference type="Proteomes" id="UP000075880">
    <property type="component" value="Unassembled WGS sequence"/>
</dbReference>
<dbReference type="InterPro" id="IPR013783">
    <property type="entry name" value="Ig-like_fold"/>
</dbReference>
<dbReference type="AlphaFoldDB" id="A0AAG5DDK9"/>
<name>A0AAG5DDK9_ANOAO</name>
<dbReference type="GO" id="GO:0032589">
    <property type="term" value="C:neuron projection membrane"/>
    <property type="evidence" value="ECO:0007669"/>
    <property type="project" value="TreeGrafter"/>
</dbReference>
<protein>
    <recommendedName>
        <fullName evidence="2">Ig-like domain-containing protein</fullName>
    </recommendedName>
</protein>
<dbReference type="SMART" id="SM00409">
    <property type="entry name" value="IG"/>
    <property type="match status" value="2"/>
</dbReference>
<accession>A0AAG5DDK9</accession>